<comment type="caution">
    <text evidence="1">The sequence shown here is derived from an EMBL/GenBank/DDBJ whole genome shotgun (WGS) entry which is preliminary data.</text>
</comment>
<dbReference type="EMBL" id="BARU01029777">
    <property type="protein sequence ID" value="GAH70852.1"/>
    <property type="molecule type" value="Genomic_DNA"/>
</dbReference>
<organism evidence="1">
    <name type="scientific">marine sediment metagenome</name>
    <dbReference type="NCBI Taxonomy" id="412755"/>
    <lineage>
        <taxon>unclassified sequences</taxon>
        <taxon>metagenomes</taxon>
        <taxon>ecological metagenomes</taxon>
    </lineage>
</organism>
<evidence type="ECO:0000313" key="1">
    <source>
        <dbReference type="EMBL" id="GAH70852.1"/>
    </source>
</evidence>
<evidence type="ECO:0008006" key="2">
    <source>
        <dbReference type="Google" id="ProtNLM"/>
    </source>
</evidence>
<reference evidence="1" key="1">
    <citation type="journal article" date="2014" name="Front. Microbiol.">
        <title>High frequency of phylogenetically diverse reductive dehalogenase-homologous genes in deep subseafloor sedimentary metagenomes.</title>
        <authorList>
            <person name="Kawai M."/>
            <person name="Futagami T."/>
            <person name="Toyoda A."/>
            <person name="Takaki Y."/>
            <person name="Nishi S."/>
            <person name="Hori S."/>
            <person name="Arai W."/>
            <person name="Tsubouchi T."/>
            <person name="Morono Y."/>
            <person name="Uchiyama I."/>
            <person name="Ito T."/>
            <person name="Fujiyama A."/>
            <person name="Inagaki F."/>
            <person name="Takami H."/>
        </authorList>
    </citation>
    <scope>NUCLEOTIDE SEQUENCE</scope>
    <source>
        <strain evidence="1">Expedition CK06-06</strain>
    </source>
</reference>
<name>X1HMY0_9ZZZZ</name>
<gene>
    <name evidence="1" type="ORF">S03H2_47324</name>
</gene>
<sequence>MAQFHYIASQQDGQVLESEIEAKDVQEVLKFLTSRGLKPISVKPLMEAKRERKAIFGGRV</sequence>
<dbReference type="AlphaFoldDB" id="X1HMY0"/>
<protein>
    <recommendedName>
        <fullName evidence="2">Type II secretion system protein GspF domain-containing protein</fullName>
    </recommendedName>
</protein>
<accession>X1HMY0</accession>
<proteinExistence type="predicted"/>
<feature type="non-terminal residue" evidence="1">
    <location>
        <position position="60"/>
    </location>
</feature>